<sequence length="112" mass="12361">METKRFCLVPNDHVLFDIMALLKNLGRCYSGIFNFELGYADLKVQVEVAEVGARSRSGQHAQPSGGLGWLKKQIHKEREACCQPDLTQLTGHPKVEMESPTILGAKIGVPLV</sequence>
<reference evidence="2" key="1">
    <citation type="submission" date="2024-07" db="EMBL/GenBank/DDBJ databases">
        <title>Two chromosome-level genome assemblies of Korean endemic species Abeliophyllum distichum and Forsythia ovata (Oleaceae).</title>
        <authorList>
            <person name="Jang H."/>
        </authorList>
    </citation>
    <scope>NUCLEOTIDE SEQUENCE [LARGE SCALE GENOMIC DNA]</scope>
</reference>
<evidence type="ECO:0000313" key="2">
    <source>
        <dbReference type="Proteomes" id="UP001604277"/>
    </source>
</evidence>
<dbReference type="AlphaFoldDB" id="A0ABD1SM76"/>
<proteinExistence type="predicted"/>
<comment type="caution">
    <text evidence="1">The sequence shown here is derived from an EMBL/GenBank/DDBJ whole genome shotgun (WGS) entry which is preliminary data.</text>
</comment>
<gene>
    <name evidence="1" type="ORF">Fot_35162</name>
</gene>
<evidence type="ECO:0000313" key="1">
    <source>
        <dbReference type="EMBL" id="KAL2501314.1"/>
    </source>
</evidence>
<accession>A0ABD1SM76</accession>
<protein>
    <submittedName>
        <fullName evidence="1">Uncharacterized protein</fullName>
    </submittedName>
</protein>
<name>A0ABD1SM76_9LAMI</name>
<dbReference type="Proteomes" id="UP001604277">
    <property type="component" value="Unassembled WGS sequence"/>
</dbReference>
<dbReference type="EMBL" id="JBFOLJ010000010">
    <property type="protein sequence ID" value="KAL2501314.1"/>
    <property type="molecule type" value="Genomic_DNA"/>
</dbReference>
<keyword evidence="2" id="KW-1185">Reference proteome</keyword>
<organism evidence="1 2">
    <name type="scientific">Forsythia ovata</name>
    <dbReference type="NCBI Taxonomy" id="205694"/>
    <lineage>
        <taxon>Eukaryota</taxon>
        <taxon>Viridiplantae</taxon>
        <taxon>Streptophyta</taxon>
        <taxon>Embryophyta</taxon>
        <taxon>Tracheophyta</taxon>
        <taxon>Spermatophyta</taxon>
        <taxon>Magnoliopsida</taxon>
        <taxon>eudicotyledons</taxon>
        <taxon>Gunneridae</taxon>
        <taxon>Pentapetalae</taxon>
        <taxon>asterids</taxon>
        <taxon>lamiids</taxon>
        <taxon>Lamiales</taxon>
        <taxon>Oleaceae</taxon>
        <taxon>Forsythieae</taxon>
        <taxon>Forsythia</taxon>
    </lineage>
</organism>